<feature type="compositionally biased region" description="Low complexity" evidence="1">
    <location>
        <begin position="124"/>
        <end position="136"/>
    </location>
</feature>
<evidence type="ECO:0000256" key="1">
    <source>
        <dbReference type="SAM" id="MobiDB-lite"/>
    </source>
</evidence>
<comment type="caution">
    <text evidence="2">The sequence shown here is derived from an EMBL/GenBank/DDBJ whole genome shotgun (WGS) entry which is preliminary data.</text>
</comment>
<dbReference type="EMBL" id="MU032344">
    <property type="protein sequence ID" value="KAF3770623.1"/>
    <property type="molecule type" value="Genomic_DNA"/>
</dbReference>
<feature type="compositionally biased region" description="Pro residues" evidence="1">
    <location>
        <begin position="109"/>
        <end position="120"/>
    </location>
</feature>
<sequence>MPRTTRNQPEPSRRDSWPPTQISLYQSIEDEGNDTKMAARHRESLAVDDDPINSFLTPTPLLEDGDTDDDIMDMDMDMDMAFDAGIEDPQRPSPAVRSISPSKLTGGLRPPPSPRTPTPPHYLRSGSRSPPSRNSPEIATPSTDMGGADNDYDDGEDYVRLTPQGFTLAAPPLTLRSFISHGNKARNRPKMAPATRGRSMTSLGRPAPTPLSRLPNRPRSWSGANDNMYHGSGGRLSPRAWREPSPDVWSIEEDAEGEVLSEMEGEVDAPDYVRRTAKAGKRVRFAAMREEIP</sequence>
<evidence type="ECO:0000313" key="2">
    <source>
        <dbReference type="EMBL" id="KAF3770623.1"/>
    </source>
</evidence>
<gene>
    <name evidence="2" type="ORF">M406DRAFT_285367</name>
</gene>
<organism evidence="2 3">
    <name type="scientific">Cryphonectria parasitica (strain ATCC 38755 / EP155)</name>
    <dbReference type="NCBI Taxonomy" id="660469"/>
    <lineage>
        <taxon>Eukaryota</taxon>
        <taxon>Fungi</taxon>
        <taxon>Dikarya</taxon>
        <taxon>Ascomycota</taxon>
        <taxon>Pezizomycotina</taxon>
        <taxon>Sordariomycetes</taxon>
        <taxon>Sordariomycetidae</taxon>
        <taxon>Diaporthales</taxon>
        <taxon>Cryphonectriaceae</taxon>
        <taxon>Cryphonectria-Endothia species complex</taxon>
        <taxon>Cryphonectria</taxon>
    </lineage>
</organism>
<feature type="compositionally biased region" description="Acidic residues" evidence="1">
    <location>
        <begin position="63"/>
        <end position="80"/>
    </location>
</feature>
<dbReference type="GeneID" id="63835740"/>
<dbReference type="RefSeq" id="XP_040781584.1">
    <property type="nucleotide sequence ID" value="XM_040918611.1"/>
</dbReference>
<reference evidence="2" key="1">
    <citation type="journal article" date="2020" name="Phytopathology">
        <title>Genome sequence of the chestnut blight fungus Cryphonectria parasitica EP155: A fundamental resource for an archetypical invasive plant pathogen.</title>
        <authorList>
            <person name="Crouch J.A."/>
            <person name="Dawe A."/>
            <person name="Aerts A."/>
            <person name="Barry K."/>
            <person name="Churchill A.C.L."/>
            <person name="Grimwood J."/>
            <person name="Hillman B."/>
            <person name="Milgroom M.G."/>
            <person name="Pangilinan J."/>
            <person name="Smith M."/>
            <person name="Salamov A."/>
            <person name="Schmutz J."/>
            <person name="Yadav J."/>
            <person name="Grigoriev I.V."/>
            <person name="Nuss D."/>
        </authorList>
    </citation>
    <scope>NUCLEOTIDE SEQUENCE</scope>
    <source>
        <strain evidence="2">EP155</strain>
    </source>
</reference>
<feature type="region of interest" description="Disordered" evidence="1">
    <location>
        <begin position="180"/>
        <end position="264"/>
    </location>
</feature>
<keyword evidence="3" id="KW-1185">Reference proteome</keyword>
<accession>A0A9P4YC49</accession>
<protein>
    <submittedName>
        <fullName evidence="2">Uncharacterized protein</fullName>
    </submittedName>
</protein>
<dbReference type="AlphaFoldDB" id="A0A9P4YC49"/>
<proteinExistence type="predicted"/>
<evidence type="ECO:0000313" key="3">
    <source>
        <dbReference type="Proteomes" id="UP000803844"/>
    </source>
</evidence>
<feature type="region of interest" description="Disordered" evidence="1">
    <location>
        <begin position="1"/>
        <end position="159"/>
    </location>
</feature>
<dbReference type="Proteomes" id="UP000803844">
    <property type="component" value="Unassembled WGS sequence"/>
</dbReference>
<feature type="compositionally biased region" description="Acidic residues" evidence="1">
    <location>
        <begin position="250"/>
        <end position="264"/>
    </location>
</feature>
<feature type="compositionally biased region" description="Polar residues" evidence="1">
    <location>
        <begin position="1"/>
        <end position="10"/>
    </location>
</feature>
<dbReference type="OrthoDB" id="3439027at2759"/>
<name>A0A9P4YC49_CRYP1</name>